<feature type="domain" description="Restriction endonuclease type II-like" evidence="4">
    <location>
        <begin position="1645"/>
        <end position="1739"/>
    </location>
</feature>
<accession>A0A517MCI3</accession>
<feature type="coiled-coil region" evidence="1">
    <location>
        <begin position="1478"/>
        <end position="1508"/>
    </location>
</feature>
<evidence type="ECO:0000313" key="5">
    <source>
        <dbReference type="EMBL" id="QDS92600.1"/>
    </source>
</evidence>
<dbReference type="SUPFAM" id="SSF56112">
    <property type="entry name" value="Protein kinase-like (PK-like)"/>
    <property type="match status" value="1"/>
</dbReference>
<evidence type="ECO:0000259" key="2">
    <source>
        <dbReference type="Pfam" id="PF13086"/>
    </source>
</evidence>
<dbReference type="OrthoDB" id="9757917at2"/>
<dbReference type="InterPro" id="IPR047187">
    <property type="entry name" value="SF1_C_Upf1"/>
</dbReference>
<dbReference type="GO" id="GO:0004386">
    <property type="term" value="F:helicase activity"/>
    <property type="evidence" value="ECO:0007669"/>
    <property type="project" value="InterPro"/>
</dbReference>
<dbReference type="InterPro" id="IPR011009">
    <property type="entry name" value="Kinase-like_dom_sf"/>
</dbReference>
<feature type="domain" description="DNA2/NAM7 helicase-like C-terminal" evidence="3">
    <location>
        <begin position="1355"/>
        <end position="1583"/>
    </location>
</feature>
<feature type="domain" description="DNA2/NAM7 helicase helicase" evidence="2">
    <location>
        <begin position="1277"/>
        <end position="1324"/>
    </location>
</feature>
<dbReference type="Proteomes" id="UP000320672">
    <property type="component" value="Chromosome"/>
</dbReference>
<dbReference type="InterPro" id="IPR025103">
    <property type="entry name" value="DUF4011"/>
</dbReference>
<evidence type="ECO:0000259" key="3">
    <source>
        <dbReference type="Pfam" id="PF13087"/>
    </source>
</evidence>
<dbReference type="KEGG" id="rml:FF011L_13470"/>
<reference evidence="5 6" key="1">
    <citation type="submission" date="2019-02" db="EMBL/GenBank/DDBJ databases">
        <title>Deep-cultivation of Planctomycetes and their phenomic and genomic characterization uncovers novel biology.</title>
        <authorList>
            <person name="Wiegand S."/>
            <person name="Jogler M."/>
            <person name="Boedeker C."/>
            <person name="Pinto D."/>
            <person name="Vollmers J."/>
            <person name="Rivas-Marin E."/>
            <person name="Kohn T."/>
            <person name="Peeters S.H."/>
            <person name="Heuer A."/>
            <person name="Rast P."/>
            <person name="Oberbeckmann S."/>
            <person name="Bunk B."/>
            <person name="Jeske O."/>
            <person name="Meyerdierks A."/>
            <person name="Storesund J.E."/>
            <person name="Kallscheuer N."/>
            <person name="Luecker S."/>
            <person name="Lage O.M."/>
            <person name="Pohl T."/>
            <person name="Merkel B.J."/>
            <person name="Hornburger P."/>
            <person name="Mueller R.-W."/>
            <person name="Bruemmer F."/>
            <person name="Labrenz M."/>
            <person name="Spormann A.M."/>
            <person name="Op den Camp H."/>
            <person name="Overmann J."/>
            <person name="Amann R."/>
            <person name="Jetten M.S.M."/>
            <person name="Mascher T."/>
            <person name="Medema M.H."/>
            <person name="Devos D.P."/>
            <person name="Kaster A.-K."/>
            <person name="Ovreas L."/>
            <person name="Rohde M."/>
            <person name="Galperin M.Y."/>
            <person name="Jogler C."/>
        </authorList>
    </citation>
    <scope>NUCLEOTIDE SEQUENCE [LARGE SCALE GENOMIC DNA]</scope>
    <source>
        <strain evidence="5 6">FF011L</strain>
    </source>
</reference>
<name>A0A517MCI3_9BACT</name>
<dbReference type="InterPro" id="IPR041677">
    <property type="entry name" value="DNA2/NAM7_AAA_11"/>
</dbReference>
<dbReference type="Pfam" id="PF13195">
    <property type="entry name" value="DUF4011"/>
    <property type="match status" value="1"/>
</dbReference>
<sequence>MTAFEDFLQDRFQTGGFSTEDAIASFLPMAEQVVEAHARGNVAPLEGTDSLRIAESRLWFAQSSEQPIRSFHQPASFRVPNPRSGVDVTGQYSITHQVDTGDREIVDLQIGSLDAPVTRPLYLPEHIAWEHRLDCHDPLTDTFSLGMILASMVTGLDLSQPEDLRNFVKHRNNLFNLAEHLHPVVAKAIVQMTALARHDRPSDLSAVVHTLSNYRHQPADFTYEIQQSDNRVDSSPHDKRSIVLSNLRNRLFELTRRNRLLHFRPTMQSVNLTQTSVPLSFDIENIRPDQICTWQGSFAKKIAAGKQVSLNQHLNFAETLYLPVQLNRLITETRRDQAEYGFAQLRLVLCFINWSNIKASPPAAFESPLILLPVRLQKKKGIRDTYWLQSETNEAEINPVLRHQFKQLFDIRLPTHLDLDKTDLHKFFDDLKSKIAESEAAIELIKIDRPRIQSIRETAKRRLDRYRRKARVSGKGVRKFSDLDYSYDPANYHPLGIKLFSSRIQPSQTKLSQIIEKGPRPRSFIQAEDPADPETDDVPQAAHSRQAYAIQGAAGNNPYQWTFDLCNVTLANFRYRRMSLVQDYESLLEQDIESESFESTFSLTPRPTERQILEPHPLPERFDVVPCDPTQALSIAEAGTGNSYIIQGPPGTGKSQTITNLIADYVARGKRVLFVCEKRAAIDVVYARLKQCGLAELCSLIHDSQADKKSFVMDLKQSYESLLQLGQNPNDPQNARESRLEQLQGQLAPLQRFDHSMEESPASVGLKLRKLFDRYLELQDKVPECDATTREGLPPYSEWTASVDAIEQFAEGLRGPFLTHQPSESGATIWATHPLRFLSLGLLKTDQPIDTASTAFHRIRESWNALQQQLQASELPVPQWQSLAQISLLAEYGEHLHRHTEAEQLSLLAEANHGRDARWFRKKQQQWKQLRQRVIEAEQQTEGWKTKLDPIGAETANQQAEYYQQCRMPWLRPGWRKLNRLLDRCYDFSRHPLRPPLPLILAPLLAEQEARQALETTVRQITDRLQIAGDQVEGLIEESEAFGEWIQQQPASFIALHRDWLKQSSAGRMLRHLRYAARPLGTLQESLETVFADTDQVDTDDWLQSLDWLEANLGQLPEALETIRPLAHVTESLRRRIRTLPYPLPSIEALLVETTLQQCIRSNRELQKFSLPFYEQTVRKLSAGYQDWLTDNAAAIRGRVAAKFYRHTMLTNLPAAKLTAEQKAFKKKYQKGRRILEHEFGKQMRFKPIRDLVSQEAGEVINDLKPVWLMSPLSVSDTLPLVADRFDVVIFDEASQITLEESIPALFRAPQTIIVGDEMQLPPTNFFATQQDDSEDEFLVESEGEWIPYDLDSDSLLTHAAKNLNATMLGWHYRSRSESLISFSNWAFYDGRLLTVPEEVCNDVHQAPIVATSTSDGAAGAKELLQRSISMHSVPYGIYDKRRNRSEADYIAHLVRELLCPTGSGSAATGSHPTIGVIAFSEAQQTEIENALQNLAEEDKDFAQALEAELDREEDGQFVGLLVKNLENIQGDERDIIIMSICYGKPPTGKMRMNFGPINRSGGAKRLNVAFSRAKHHMAVVSSIDHQAIRNDYNDGANCLKNYLKYAAAVSTGDTKTADQVLQNLSLWQIDRPQPGNSTKDVLAEQIASVLEAAGYQVDRNVGRSHFRCSLAVRRPDEPVYRLGILLDDQNYYEQDDILERDVMRPRLLQAFGWKTTTIFAKSWYDDSKGVIARLLKTLEEKD</sequence>
<dbReference type="InterPro" id="IPR027417">
    <property type="entry name" value="P-loop_NTPase"/>
</dbReference>
<dbReference type="InterPro" id="IPR041679">
    <property type="entry name" value="DNA2/NAM7-like_C"/>
</dbReference>
<dbReference type="Gene3D" id="3.40.50.300">
    <property type="entry name" value="P-loop containing nucleotide triphosphate hydrolases"/>
    <property type="match status" value="3"/>
</dbReference>
<evidence type="ECO:0000259" key="4">
    <source>
        <dbReference type="Pfam" id="PF18741"/>
    </source>
</evidence>
<dbReference type="CDD" id="cd18808">
    <property type="entry name" value="SF1_C_Upf1"/>
    <property type="match status" value="1"/>
</dbReference>
<keyword evidence="5" id="KW-0378">Hydrolase</keyword>
<dbReference type="RefSeq" id="WP_145350828.1">
    <property type="nucleotide sequence ID" value="NZ_CP036262.1"/>
</dbReference>
<organism evidence="5 6">
    <name type="scientific">Roseimaritima multifibrata</name>
    <dbReference type="NCBI Taxonomy" id="1930274"/>
    <lineage>
        <taxon>Bacteria</taxon>
        <taxon>Pseudomonadati</taxon>
        <taxon>Planctomycetota</taxon>
        <taxon>Planctomycetia</taxon>
        <taxon>Pirellulales</taxon>
        <taxon>Pirellulaceae</taxon>
        <taxon>Roseimaritima</taxon>
    </lineage>
</organism>
<dbReference type="PANTHER" id="PTHR10887:SF495">
    <property type="entry name" value="HELICASE SENATAXIN ISOFORM X1-RELATED"/>
    <property type="match status" value="1"/>
</dbReference>
<dbReference type="Pfam" id="PF18741">
    <property type="entry name" value="MTES_1575"/>
    <property type="match status" value="1"/>
</dbReference>
<protein>
    <submittedName>
        <fullName evidence="5">RecBCD enzyme subunit RecD</fullName>
        <ecNumber evidence="5">3.1.11.5</ecNumber>
    </submittedName>
</protein>
<keyword evidence="6" id="KW-1185">Reference proteome</keyword>
<evidence type="ECO:0000313" key="6">
    <source>
        <dbReference type="Proteomes" id="UP000320672"/>
    </source>
</evidence>
<evidence type="ECO:0000256" key="1">
    <source>
        <dbReference type="SAM" id="Coils"/>
    </source>
</evidence>
<dbReference type="SUPFAM" id="SSF52540">
    <property type="entry name" value="P-loop containing nucleoside triphosphate hydrolases"/>
    <property type="match status" value="1"/>
</dbReference>
<dbReference type="EC" id="3.1.11.5" evidence="5"/>
<dbReference type="PANTHER" id="PTHR10887">
    <property type="entry name" value="DNA2/NAM7 HELICASE FAMILY"/>
    <property type="match status" value="1"/>
</dbReference>
<feature type="domain" description="DNA2/NAM7 helicase helicase" evidence="2">
    <location>
        <begin position="629"/>
        <end position="709"/>
    </location>
</feature>
<keyword evidence="1" id="KW-0175">Coiled coil</keyword>
<dbReference type="Pfam" id="PF13087">
    <property type="entry name" value="AAA_12"/>
    <property type="match status" value="1"/>
</dbReference>
<dbReference type="EMBL" id="CP036262">
    <property type="protein sequence ID" value="QDS92600.1"/>
    <property type="molecule type" value="Genomic_DNA"/>
</dbReference>
<dbReference type="InterPro" id="IPR049468">
    <property type="entry name" value="Restrct_endonuc-II-like_dom"/>
</dbReference>
<dbReference type="InterPro" id="IPR045055">
    <property type="entry name" value="DNA2/NAM7-like"/>
</dbReference>
<dbReference type="Pfam" id="PF13086">
    <property type="entry name" value="AAA_11"/>
    <property type="match status" value="2"/>
</dbReference>
<proteinExistence type="predicted"/>
<gene>
    <name evidence="5" type="primary">recD</name>
    <name evidence="5" type="ORF">FF011L_13470</name>
</gene>
<dbReference type="GO" id="GO:0008854">
    <property type="term" value="F:exodeoxyribonuclease V activity"/>
    <property type="evidence" value="ECO:0007669"/>
    <property type="project" value="UniProtKB-EC"/>
</dbReference>